<reference evidence="9" key="1">
    <citation type="submission" date="2024-07" db="EMBL/GenBank/DDBJ databases">
        <title>Metagenomic identification of novel viruses for potential beneficial use in switchgrass (Panicum virgatum L.), a developing bioenergy feedstock.</title>
        <authorList>
            <person name="Maclot F."/>
            <person name="Cole E."/>
            <person name="Ryskamp M."/>
            <person name="Nakasato K."/>
            <person name="Malmstrom C.M."/>
        </authorList>
    </citation>
    <scope>NUCLEOTIDE SEQUENCE</scope>
    <source>
        <strain evidence="9">MI-01A</strain>
    </source>
</reference>
<dbReference type="GO" id="GO:0000166">
    <property type="term" value="F:nucleotide binding"/>
    <property type="evidence" value="ECO:0007669"/>
    <property type="project" value="UniProtKB-KW"/>
</dbReference>
<keyword evidence="4 7" id="KW-0548">Nucleotidyltransferase</keyword>
<evidence type="ECO:0000256" key="5">
    <source>
        <dbReference type="ARBA" id="ARBA00022741"/>
    </source>
</evidence>
<feature type="domain" description="RdRp catalytic" evidence="8">
    <location>
        <begin position="183"/>
        <end position="298"/>
    </location>
</feature>
<evidence type="ECO:0000313" key="9">
    <source>
        <dbReference type="EMBL" id="XCN99607.1"/>
    </source>
</evidence>
<dbReference type="EMBL" id="PP996016">
    <property type="protein sequence ID" value="XCN99607.1"/>
    <property type="molecule type" value="Genomic_RNA"/>
</dbReference>
<dbReference type="Pfam" id="PF00998">
    <property type="entry name" value="RdRP_3"/>
    <property type="match status" value="1"/>
</dbReference>
<dbReference type="InterPro" id="IPR007094">
    <property type="entry name" value="RNA-dir_pol_PSvirus"/>
</dbReference>
<protein>
    <recommendedName>
        <fullName evidence="1 7">RNA-directed RNA polymerase</fullName>
        <ecNumber evidence="1 7">2.7.7.48</ecNumber>
    </recommendedName>
</protein>
<dbReference type="Gene3D" id="3.30.70.270">
    <property type="match status" value="1"/>
</dbReference>
<dbReference type="GO" id="GO:0039694">
    <property type="term" value="P:viral RNA genome replication"/>
    <property type="evidence" value="ECO:0007669"/>
    <property type="project" value="InterPro"/>
</dbReference>
<evidence type="ECO:0000256" key="4">
    <source>
        <dbReference type="ARBA" id="ARBA00022695"/>
    </source>
</evidence>
<evidence type="ECO:0000259" key="8">
    <source>
        <dbReference type="PROSITE" id="PS50507"/>
    </source>
</evidence>
<proteinExistence type="predicted"/>
<accession>A0AAU8MJ51</accession>
<dbReference type="PROSITE" id="PS50507">
    <property type="entry name" value="RDRP_SSRNA_POS"/>
    <property type="match status" value="1"/>
</dbReference>
<organism evidence="9">
    <name type="scientific">Switchgrass umbra-like virus 1</name>
    <dbReference type="NCBI Taxonomy" id="3233123"/>
    <lineage>
        <taxon>Viruses</taxon>
        <taxon>Riboviria</taxon>
        <taxon>Orthornavirae</taxon>
        <taxon>Kitrinoviricota</taxon>
        <taxon>Tolucaviricetes</taxon>
        <taxon>Tolivirales</taxon>
        <taxon>Tombusviridae</taxon>
    </lineage>
</organism>
<sequence>MGAIAMPRPNATYGVHNNSLNNLRRGLLERVFATDSSGTQPVQPTADFSRRLSTFSRMVKSFEVPALTREEFVASYKGRQNARYQRALDSLYTCPLQGKDARVATFVKAEKINFTDKPDPAPRVIQPRDPRFNVEFGKFIKPMEHKIYRALGRLYAYPCVAKGFNAYETGNIMAQKWALFKNPVGVGLDASRFDQHVSREALKWTHHYYRRYCRSHEFSNLCSMMLDNIGFATAKDGAIKYRISRGRMSGDMDTALGNCVLMVAMCYSYCTDKGIRHELFDNGDDVVIIMEDDDLAKFSDGLVEWFSELGFKMKVERPVHTLEQLEFCQTHPVFDGTQWRMVRGINALSKDLVCVKGPDEFLPWVYAIGECGLALTDGIPVFAELYHYMQRIGRKSKINHHHQFTGMGMARLAFRMQYVGKPITEEARYSFYLAFGITPDMQTALEQMYRSLGTPAGNIHDVCDWSLDTAPAYARLR</sequence>
<dbReference type="SUPFAM" id="SSF56672">
    <property type="entry name" value="DNA/RNA polymerases"/>
    <property type="match status" value="1"/>
</dbReference>
<evidence type="ECO:0000256" key="6">
    <source>
        <dbReference type="ARBA" id="ARBA00022953"/>
    </source>
</evidence>
<evidence type="ECO:0000256" key="1">
    <source>
        <dbReference type="ARBA" id="ARBA00012494"/>
    </source>
</evidence>
<keyword evidence="5 7" id="KW-0547">Nucleotide-binding</keyword>
<dbReference type="InterPro" id="IPR002166">
    <property type="entry name" value="RNA_pol_HCV"/>
</dbReference>
<evidence type="ECO:0000256" key="3">
    <source>
        <dbReference type="ARBA" id="ARBA00022679"/>
    </source>
</evidence>
<comment type="catalytic activity">
    <reaction evidence="7">
        <text>RNA(n) + a ribonucleoside 5'-triphosphate = RNA(n+1) + diphosphate</text>
        <dbReference type="Rhea" id="RHEA:21248"/>
        <dbReference type="Rhea" id="RHEA-COMP:14527"/>
        <dbReference type="Rhea" id="RHEA-COMP:17342"/>
        <dbReference type="ChEBI" id="CHEBI:33019"/>
        <dbReference type="ChEBI" id="CHEBI:61557"/>
        <dbReference type="ChEBI" id="CHEBI:140395"/>
        <dbReference type="EC" id="2.7.7.48"/>
    </reaction>
</comment>
<keyword evidence="3 7" id="KW-0808">Transferase</keyword>
<name>A0AAU8MJ51_9TOMB</name>
<dbReference type="EC" id="2.7.7.48" evidence="1 7"/>
<dbReference type="InterPro" id="IPR043502">
    <property type="entry name" value="DNA/RNA_pol_sf"/>
</dbReference>
<keyword evidence="2 7" id="KW-0696">RNA-directed RNA polymerase</keyword>
<evidence type="ECO:0000256" key="2">
    <source>
        <dbReference type="ARBA" id="ARBA00022484"/>
    </source>
</evidence>
<evidence type="ECO:0000256" key="7">
    <source>
        <dbReference type="RuleBase" id="RU363062"/>
    </source>
</evidence>
<dbReference type="GO" id="GO:0003968">
    <property type="term" value="F:RNA-directed RNA polymerase activity"/>
    <property type="evidence" value="ECO:0007669"/>
    <property type="project" value="UniProtKB-KW"/>
</dbReference>
<keyword evidence="6 7" id="KW-0693">Viral RNA replication</keyword>
<dbReference type="InterPro" id="IPR043128">
    <property type="entry name" value="Rev_trsase/Diguanyl_cyclase"/>
</dbReference>
<dbReference type="GO" id="GO:0003723">
    <property type="term" value="F:RNA binding"/>
    <property type="evidence" value="ECO:0007669"/>
    <property type="project" value="InterPro"/>
</dbReference>